<dbReference type="PANTHER" id="PTHR24414">
    <property type="entry name" value="F-BOX/KELCH-REPEAT PROTEIN SKIP4"/>
    <property type="match status" value="1"/>
</dbReference>
<evidence type="ECO:0000313" key="2">
    <source>
        <dbReference type="EMBL" id="CAA0400320.1"/>
    </source>
</evidence>
<dbReference type="InterPro" id="IPR006652">
    <property type="entry name" value="Kelch_1"/>
</dbReference>
<dbReference type="OrthoDB" id="5803581at2759"/>
<name>A0A5S9Y0X0_ARATH</name>
<gene>
    <name evidence="2" type="ORF">C24_LOCUS20991</name>
</gene>
<feature type="domain" description="F-box" evidence="1">
    <location>
        <begin position="20"/>
        <end position="60"/>
    </location>
</feature>
<dbReference type="Pfam" id="PF25210">
    <property type="entry name" value="Kelch_FKB95"/>
    <property type="match status" value="1"/>
</dbReference>
<proteinExistence type="predicted"/>
<dbReference type="ExpressionAtlas" id="A0A5S9Y0X0">
    <property type="expression patterns" value="baseline and differential"/>
</dbReference>
<protein>
    <recommendedName>
        <fullName evidence="1">F-box domain-containing protein</fullName>
    </recommendedName>
</protein>
<dbReference type="SUPFAM" id="SSF81383">
    <property type="entry name" value="F-box domain"/>
    <property type="match status" value="1"/>
</dbReference>
<accession>A0A5S9Y0X0</accession>
<evidence type="ECO:0000313" key="3">
    <source>
        <dbReference type="Proteomes" id="UP000434276"/>
    </source>
</evidence>
<reference evidence="2 3" key="1">
    <citation type="submission" date="2019-12" db="EMBL/GenBank/DDBJ databases">
        <authorList>
            <person name="Jiao W.-B."/>
            <person name="Schneeberger K."/>
        </authorList>
    </citation>
    <scope>NUCLEOTIDE SEQUENCE [LARGE SCALE GENOMIC DNA]</scope>
    <source>
        <strain evidence="3">cv. C24</strain>
    </source>
</reference>
<sequence>MTEEMSKESPPPPPTSFSSLPDDVALDCLARISRFHYPTLSLVSKGFRTLIASPELEATRSLIGKPENHLCVCLRLYKNPNPLWFIFSPIPKQKLKPIVPWFPNQQYPQYPTVVSNGSQIYIIGGFVRRRRSNRVSIFDCRTYQWRRLPKMRQPRVYPAASVIDGKIYVIGGFRGSMPTDIENSGEVCDPKTNTWEPILLTSLDLTVQNVFKKKHYFTTKACLVINKVSCLLYVSDGKLYWREDKEGFECRKVYGLAEQSSNLFRVVANSGGGGRVTVWWKSMTKGCEFDCLLTEECETKIWCAEISLERRGLRELRGFVEWSKEVFTIDRCDYIYDFISQYVTVTY</sequence>
<dbReference type="Proteomes" id="UP000434276">
    <property type="component" value="Unassembled WGS sequence"/>
</dbReference>
<dbReference type="SUPFAM" id="SSF117281">
    <property type="entry name" value="Kelch motif"/>
    <property type="match status" value="1"/>
</dbReference>
<dbReference type="InterPro" id="IPR057499">
    <property type="entry name" value="Kelch_FKB95"/>
</dbReference>
<dbReference type="SMART" id="SM00612">
    <property type="entry name" value="Kelch"/>
    <property type="match status" value="2"/>
</dbReference>
<evidence type="ECO:0000259" key="1">
    <source>
        <dbReference type="SMART" id="SM00256"/>
    </source>
</evidence>
<dbReference type="Gene3D" id="2.120.10.80">
    <property type="entry name" value="Kelch-type beta propeller"/>
    <property type="match status" value="1"/>
</dbReference>
<dbReference type="EMBL" id="CACSHJ010000096">
    <property type="protein sequence ID" value="CAA0400320.1"/>
    <property type="molecule type" value="Genomic_DNA"/>
</dbReference>
<dbReference type="InterPro" id="IPR050354">
    <property type="entry name" value="F-box/kelch-repeat_ARATH"/>
</dbReference>
<dbReference type="SMART" id="SM00256">
    <property type="entry name" value="FBOX"/>
    <property type="match status" value="1"/>
</dbReference>
<dbReference type="CDD" id="cd22152">
    <property type="entry name" value="F-box_AtAFR-like"/>
    <property type="match status" value="1"/>
</dbReference>
<dbReference type="InterPro" id="IPR015915">
    <property type="entry name" value="Kelch-typ_b-propeller"/>
</dbReference>
<dbReference type="InterPro" id="IPR001810">
    <property type="entry name" value="F-box_dom"/>
</dbReference>
<dbReference type="InterPro" id="IPR036047">
    <property type="entry name" value="F-box-like_dom_sf"/>
</dbReference>
<dbReference type="PANTHER" id="PTHR24414:SF196">
    <property type="entry name" value="BNACNNG12250D PROTEIN"/>
    <property type="match status" value="1"/>
</dbReference>
<dbReference type="AlphaFoldDB" id="A0A5S9Y0X0"/>
<dbReference type="Pfam" id="PF00646">
    <property type="entry name" value="F-box"/>
    <property type="match status" value="1"/>
</dbReference>
<organism evidence="2 3">
    <name type="scientific">Arabidopsis thaliana</name>
    <name type="common">Mouse-ear cress</name>
    <dbReference type="NCBI Taxonomy" id="3702"/>
    <lineage>
        <taxon>Eukaryota</taxon>
        <taxon>Viridiplantae</taxon>
        <taxon>Streptophyta</taxon>
        <taxon>Embryophyta</taxon>
        <taxon>Tracheophyta</taxon>
        <taxon>Spermatophyta</taxon>
        <taxon>Magnoliopsida</taxon>
        <taxon>eudicotyledons</taxon>
        <taxon>Gunneridae</taxon>
        <taxon>Pentapetalae</taxon>
        <taxon>rosids</taxon>
        <taxon>malvids</taxon>
        <taxon>Brassicales</taxon>
        <taxon>Brassicaceae</taxon>
        <taxon>Camelineae</taxon>
        <taxon>Arabidopsis</taxon>
    </lineage>
</organism>